<accession>A0A2D3UW15</accession>
<proteinExistence type="inferred from homology"/>
<dbReference type="InterPro" id="IPR010636">
    <property type="entry name" value="Class_II_hydrophobin"/>
</dbReference>
<dbReference type="Gene3D" id="3.20.120.10">
    <property type="entry name" value="Hydrophobin"/>
    <property type="match status" value="1"/>
</dbReference>
<protein>
    <submittedName>
        <fullName evidence="4">Uncharacterized protein</fullName>
    </submittedName>
</protein>
<keyword evidence="5" id="KW-1185">Reference proteome</keyword>
<evidence type="ECO:0000256" key="3">
    <source>
        <dbReference type="SAM" id="SignalP"/>
    </source>
</evidence>
<keyword evidence="3" id="KW-0732">Signal</keyword>
<reference evidence="4 5" key="1">
    <citation type="submission" date="2016-03" db="EMBL/GenBank/DDBJ databases">
        <authorList>
            <person name="Ploux O."/>
        </authorList>
    </citation>
    <scope>NUCLEOTIDE SEQUENCE [LARGE SCALE GENOMIC DNA]</scope>
    <source>
        <strain evidence="4 5">URUG2</strain>
    </source>
</reference>
<dbReference type="RefSeq" id="XP_023621122.1">
    <property type="nucleotide sequence ID" value="XM_023765354.1"/>
</dbReference>
<dbReference type="Proteomes" id="UP000225277">
    <property type="component" value="Unassembled WGS sequence"/>
</dbReference>
<comment type="similarity">
    <text evidence="1">Belongs to the cerato-ulmin hydrophobin family.</text>
</comment>
<evidence type="ECO:0000256" key="2">
    <source>
        <dbReference type="ARBA" id="ARBA00023157"/>
    </source>
</evidence>
<dbReference type="EMBL" id="FJUY01000001">
    <property type="protein sequence ID" value="CZT14224.1"/>
    <property type="molecule type" value="Genomic_DNA"/>
</dbReference>
<dbReference type="InterPro" id="IPR036686">
    <property type="entry name" value="Class_II_Hydrophobin_sf"/>
</dbReference>
<dbReference type="GeneID" id="35595602"/>
<organism evidence="4 5">
    <name type="scientific">Ramularia collo-cygni</name>
    <dbReference type="NCBI Taxonomy" id="112498"/>
    <lineage>
        <taxon>Eukaryota</taxon>
        <taxon>Fungi</taxon>
        <taxon>Dikarya</taxon>
        <taxon>Ascomycota</taxon>
        <taxon>Pezizomycotina</taxon>
        <taxon>Dothideomycetes</taxon>
        <taxon>Dothideomycetidae</taxon>
        <taxon>Mycosphaerellales</taxon>
        <taxon>Mycosphaerellaceae</taxon>
        <taxon>Ramularia</taxon>
    </lineage>
</organism>
<sequence>MQYLLLLTATISGLVIATPVEKRQTSGPCFHDGSAALCCPQESTQIVATNCKAPGNTASPDAFRASCAAVDLHAFCCTAANDGTGLICAPSGESPFNPPAAGT</sequence>
<evidence type="ECO:0000313" key="5">
    <source>
        <dbReference type="Proteomes" id="UP000225277"/>
    </source>
</evidence>
<dbReference type="AlphaFoldDB" id="A0A2D3UW15"/>
<evidence type="ECO:0000256" key="1">
    <source>
        <dbReference type="ARBA" id="ARBA00009576"/>
    </source>
</evidence>
<evidence type="ECO:0000313" key="4">
    <source>
        <dbReference type="EMBL" id="CZT14224.1"/>
    </source>
</evidence>
<keyword evidence="2" id="KW-1015">Disulfide bond</keyword>
<dbReference type="SUPFAM" id="SSF101751">
    <property type="entry name" value="Hydrophobin II, HfbII"/>
    <property type="match status" value="1"/>
</dbReference>
<gene>
    <name evidence="4" type="ORF">RCC_00198</name>
</gene>
<name>A0A2D3UW15_9PEZI</name>
<dbReference type="Pfam" id="PF06766">
    <property type="entry name" value="Hydrophobin_2"/>
    <property type="match status" value="1"/>
</dbReference>
<feature type="signal peptide" evidence="3">
    <location>
        <begin position="1"/>
        <end position="17"/>
    </location>
</feature>
<feature type="chain" id="PRO_5013595351" evidence="3">
    <location>
        <begin position="18"/>
        <end position="103"/>
    </location>
</feature>
<dbReference type="GO" id="GO:0005576">
    <property type="term" value="C:extracellular region"/>
    <property type="evidence" value="ECO:0007669"/>
    <property type="project" value="InterPro"/>
</dbReference>